<dbReference type="PANTHER" id="PTHR37019:SF1">
    <property type="entry name" value="EXPERA DOMAIN-CONTAINING PROTEIN"/>
    <property type="match status" value="1"/>
</dbReference>
<reference evidence="3" key="1">
    <citation type="submission" date="2022-06" db="EMBL/GenBank/DDBJ databases">
        <title>Complete genome sequences of two strains of the flax pathogen Septoria linicola.</title>
        <authorList>
            <person name="Lapalu N."/>
            <person name="Simon A."/>
            <person name="Demenou B."/>
            <person name="Paumier D."/>
            <person name="Guillot M.-P."/>
            <person name="Gout L."/>
            <person name="Valade R."/>
        </authorList>
    </citation>
    <scope>NUCLEOTIDE SEQUENCE</scope>
    <source>
        <strain evidence="3">SE15195</strain>
    </source>
</reference>
<evidence type="ECO:0000313" key="3">
    <source>
        <dbReference type="EMBL" id="USW47570.1"/>
    </source>
</evidence>
<keyword evidence="1" id="KW-0472">Membrane</keyword>
<proteinExistence type="predicted"/>
<dbReference type="Pfam" id="PF24803">
    <property type="entry name" value="DUF7704"/>
    <property type="match status" value="1"/>
</dbReference>
<keyword evidence="1" id="KW-1133">Transmembrane helix</keyword>
<protein>
    <recommendedName>
        <fullName evidence="2">DUF7704 domain-containing protein</fullName>
    </recommendedName>
</protein>
<dbReference type="EMBL" id="CP099418">
    <property type="protein sequence ID" value="USW47570.1"/>
    <property type="molecule type" value="Genomic_DNA"/>
</dbReference>
<feature type="transmembrane region" description="Helical" evidence="1">
    <location>
        <begin position="13"/>
        <end position="34"/>
    </location>
</feature>
<dbReference type="PANTHER" id="PTHR37019">
    <property type="entry name" value="CHROMOSOME 1, WHOLE GENOME SHOTGUN SEQUENCE"/>
    <property type="match status" value="1"/>
</dbReference>
<dbReference type="OrthoDB" id="5313995at2759"/>
<dbReference type="InterPro" id="IPR056121">
    <property type="entry name" value="DUF7704"/>
</dbReference>
<organism evidence="3 4">
    <name type="scientific">Septoria linicola</name>
    <dbReference type="NCBI Taxonomy" id="215465"/>
    <lineage>
        <taxon>Eukaryota</taxon>
        <taxon>Fungi</taxon>
        <taxon>Dikarya</taxon>
        <taxon>Ascomycota</taxon>
        <taxon>Pezizomycotina</taxon>
        <taxon>Dothideomycetes</taxon>
        <taxon>Dothideomycetidae</taxon>
        <taxon>Mycosphaerellales</taxon>
        <taxon>Mycosphaerellaceae</taxon>
        <taxon>Septoria</taxon>
    </lineage>
</organism>
<keyword evidence="1" id="KW-0812">Transmembrane</keyword>
<name>A0A9Q9AED3_9PEZI</name>
<evidence type="ECO:0000259" key="2">
    <source>
        <dbReference type="Pfam" id="PF24803"/>
    </source>
</evidence>
<dbReference type="Proteomes" id="UP001056384">
    <property type="component" value="Chromosome 1"/>
</dbReference>
<accession>A0A9Q9AED3</accession>
<feature type="domain" description="DUF7704" evidence="2">
    <location>
        <begin position="11"/>
        <end position="119"/>
    </location>
</feature>
<evidence type="ECO:0000256" key="1">
    <source>
        <dbReference type="SAM" id="Phobius"/>
    </source>
</evidence>
<evidence type="ECO:0000313" key="4">
    <source>
        <dbReference type="Proteomes" id="UP001056384"/>
    </source>
</evidence>
<dbReference type="AlphaFoldDB" id="A0A9Q9AED3"/>
<keyword evidence="4" id="KW-1185">Reference proteome</keyword>
<sequence>MAPRNTSVQPLPFPYRLFFLWIEPISTLVGAYFAHFQQEYYMEMTMSGPVNLSTRDSIVLSQLANLYLGFTLNEALVLRATDSRRVWSTLLLGLLIADFGHIYACKAAGLEKLYEFWTW</sequence>
<gene>
    <name evidence="3" type="ORF">Slin15195_G008890</name>
</gene>